<keyword evidence="2" id="KW-1185">Reference proteome</keyword>
<reference evidence="1" key="1">
    <citation type="submission" date="2022-10" db="EMBL/GenBank/DDBJ databases">
        <title>Puccinia triticina Genome sequencing and assembly.</title>
        <authorList>
            <person name="Li C."/>
        </authorList>
    </citation>
    <scope>NUCLEOTIDE SEQUENCE</scope>
    <source>
        <strain evidence="1">Pt15</strain>
    </source>
</reference>
<evidence type="ECO:0000313" key="2">
    <source>
        <dbReference type="Proteomes" id="UP001164743"/>
    </source>
</evidence>
<dbReference type="RefSeq" id="XP_053026468.1">
    <property type="nucleotide sequence ID" value="XM_053162499.1"/>
</dbReference>
<dbReference type="GeneID" id="77803394"/>
<evidence type="ECO:0000313" key="1">
    <source>
        <dbReference type="EMBL" id="WAQ90913.1"/>
    </source>
</evidence>
<proteinExistence type="predicted"/>
<dbReference type="EMBL" id="CP110433">
    <property type="protein sequence ID" value="WAQ90913.1"/>
    <property type="molecule type" value="Genomic_DNA"/>
</dbReference>
<organism evidence="1 2">
    <name type="scientific">Puccinia triticina</name>
    <dbReference type="NCBI Taxonomy" id="208348"/>
    <lineage>
        <taxon>Eukaryota</taxon>
        <taxon>Fungi</taxon>
        <taxon>Dikarya</taxon>
        <taxon>Basidiomycota</taxon>
        <taxon>Pucciniomycotina</taxon>
        <taxon>Pucciniomycetes</taxon>
        <taxon>Pucciniales</taxon>
        <taxon>Pucciniaceae</taxon>
        <taxon>Puccinia</taxon>
    </lineage>
</organism>
<protein>
    <submittedName>
        <fullName evidence="1">Uncharacterized protein</fullName>
    </submittedName>
</protein>
<dbReference type="Proteomes" id="UP001164743">
    <property type="component" value="Chromosome 13A"/>
</dbReference>
<sequence length="65" mass="7208">MSFTRPRQCMISWFSQSTIQGGLLVLPQGFSNVGSNGQIQCPSVSHRSRITKARLSSHFLTQQIA</sequence>
<accession>A0ABY7D2U0</accession>
<gene>
    <name evidence="1" type="ORF">PtA15_13A313</name>
</gene>
<name>A0ABY7D2U0_9BASI</name>